<accession>A0A067EIN0</accession>
<evidence type="ECO:0000313" key="1">
    <source>
        <dbReference type="EMBL" id="KDO50761.1"/>
    </source>
</evidence>
<gene>
    <name evidence="1" type="ORF">CISIN_1g0079541mg</name>
</gene>
<protein>
    <submittedName>
        <fullName evidence="1">Uncharacterized protein</fullName>
    </submittedName>
</protein>
<organism evidence="1 2">
    <name type="scientific">Citrus sinensis</name>
    <name type="common">Sweet orange</name>
    <name type="synonym">Citrus aurantium var. sinensis</name>
    <dbReference type="NCBI Taxonomy" id="2711"/>
    <lineage>
        <taxon>Eukaryota</taxon>
        <taxon>Viridiplantae</taxon>
        <taxon>Streptophyta</taxon>
        <taxon>Embryophyta</taxon>
        <taxon>Tracheophyta</taxon>
        <taxon>Spermatophyta</taxon>
        <taxon>Magnoliopsida</taxon>
        <taxon>eudicotyledons</taxon>
        <taxon>Gunneridae</taxon>
        <taxon>Pentapetalae</taxon>
        <taxon>rosids</taxon>
        <taxon>malvids</taxon>
        <taxon>Sapindales</taxon>
        <taxon>Rutaceae</taxon>
        <taxon>Aurantioideae</taxon>
        <taxon>Citrus</taxon>
    </lineage>
</organism>
<proteinExistence type="predicted"/>
<sequence>RVEKLKKLMGA</sequence>
<evidence type="ECO:0000313" key="2">
    <source>
        <dbReference type="Proteomes" id="UP000027120"/>
    </source>
</evidence>
<dbReference type="Proteomes" id="UP000027120">
    <property type="component" value="Unassembled WGS sequence"/>
</dbReference>
<feature type="non-terminal residue" evidence="1">
    <location>
        <position position="1"/>
    </location>
</feature>
<keyword evidence="2" id="KW-1185">Reference proteome</keyword>
<dbReference type="EMBL" id="KK785071">
    <property type="protein sequence ID" value="KDO50761.1"/>
    <property type="molecule type" value="Genomic_DNA"/>
</dbReference>
<name>A0A067EIN0_CITSI</name>
<reference evidence="1 2" key="1">
    <citation type="submission" date="2014-04" db="EMBL/GenBank/DDBJ databases">
        <authorList>
            <consortium name="International Citrus Genome Consortium"/>
            <person name="Gmitter F."/>
            <person name="Chen C."/>
            <person name="Farmerie W."/>
            <person name="Harkins T."/>
            <person name="Desany B."/>
            <person name="Mohiuddin M."/>
            <person name="Kodira C."/>
            <person name="Borodovsky M."/>
            <person name="Lomsadze A."/>
            <person name="Burns P."/>
            <person name="Jenkins J."/>
            <person name="Prochnik S."/>
            <person name="Shu S."/>
            <person name="Chapman J."/>
            <person name="Pitluck S."/>
            <person name="Schmutz J."/>
            <person name="Rokhsar D."/>
        </authorList>
    </citation>
    <scope>NUCLEOTIDE SEQUENCE</scope>
</reference>
<dbReference type="EMBL" id="KK785071">
    <property type="protein sequence ID" value="KDO50760.1"/>
    <property type="molecule type" value="Genomic_DNA"/>
</dbReference>